<keyword evidence="1" id="KW-0472">Membrane</keyword>
<proteinExistence type="predicted"/>
<accession>A0AAD5QGF7</accession>
<feature type="transmembrane region" description="Helical" evidence="1">
    <location>
        <begin position="36"/>
        <end position="56"/>
    </location>
</feature>
<name>A0AAD5QGF7_PARTN</name>
<organism evidence="2 3">
    <name type="scientific">Parelaphostrongylus tenuis</name>
    <name type="common">Meningeal worm</name>
    <dbReference type="NCBI Taxonomy" id="148309"/>
    <lineage>
        <taxon>Eukaryota</taxon>
        <taxon>Metazoa</taxon>
        <taxon>Ecdysozoa</taxon>
        <taxon>Nematoda</taxon>
        <taxon>Chromadorea</taxon>
        <taxon>Rhabditida</taxon>
        <taxon>Rhabditina</taxon>
        <taxon>Rhabditomorpha</taxon>
        <taxon>Strongyloidea</taxon>
        <taxon>Metastrongylidae</taxon>
        <taxon>Parelaphostrongylus</taxon>
    </lineage>
</organism>
<comment type="caution">
    <text evidence="2">The sequence shown here is derived from an EMBL/GenBank/DDBJ whole genome shotgun (WGS) entry which is preliminary data.</text>
</comment>
<evidence type="ECO:0000313" key="3">
    <source>
        <dbReference type="Proteomes" id="UP001196413"/>
    </source>
</evidence>
<sequence length="78" mass="9145">MLILRRRGWQWGERRSNTHGQWAEPRRPSFTSRRRWGVVASFLSSFHLLCCCYRLPASLLTVLVSSLTIVKNHCTIIM</sequence>
<dbReference type="EMBL" id="JAHQIW010000982">
    <property type="protein sequence ID" value="KAJ1350998.1"/>
    <property type="molecule type" value="Genomic_DNA"/>
</dbReference>
<keyword evidence="3" id="KW-1185">Reference proteome</keyword>
<gene>
    <name evidence="2" type="ORF">KIN20_006931</name>
</gene>
<evidence type="ECO:0000256" key="1">
    <source>
        <dbReference type="SAM" id="Phobius"/>
    </source>
</evidence>
<dbReference type="Proteomes" id="UP001196413">
    <property type="component" value="Unassembled WGS sequence"/>
</dbReference>
<keyword evidence="1" id="KW-1133">Transmembrane helix</keyword>
<protein>
    <submittedName>
        <fullName evidence="2">Uncharacterized protein</fullName>
    </submittedName>
</protein>
<reference evidence="2" key="1">
    <citation type="submission" date="2021-06" db="EMBL/GenBank/DDBJ databases">
        <title>Parelaphostrongylus tenuis whole genome reference sequence.</title>
        <authorList>
            <person name="Garwood T.J."/>
            <person name="Larsen P.A."/>
            <person name="Fountain-Jones N.M."/>
            <person name="Garbe J.R."/>
            <person name="Macchietto M.G."/>
            <person name="Kania S.A."/>
            <person name="Gerhold R.W."/>
            <person name="Richards J.E."/>
            <person name="Wolf T.M."/>
        </authorList>
    </citation>
    <scope>NUCLEOTIDE SEQUENCE</scope>
    <source>
        <strain evidence="2">MNPRO001-30</strain>
        <tissue evidence="2">Meninges</tissue>
    </source>
</reference>
<evidence type="ECO:0000313" key="2">
    <source>
        <dbReference type="EMBL" id="KAJ1350998.1"/>
    </source>
</evidence>
<keyword evidence="1" id="KW-0812">Transmembrane</keyword>
<dbReference type="AlphaFoldDB" id="A0AAD5QGF7"/>